<dbReference type="Proteomes" id="UP000605986">
    <property type="component" value="Unassembled WGS sequence"/>
</dbReference>
<reference evidence="4" key="1">
    <citation type="submission" date="2020-01" db="EMBL/GenBank/DDBJ databases">
        <title>Identification and distribution of gene clusters putatively required for synthesis of sphingolipid metabolism inhibitors in phylogenetically diverse species of the filamentous fungus Fusarium.</title>
        <authorList>
            <person name="Kim H.-S."/>
            <person name="Busman M."/>
            <person name="Brown D.W."/>
            <person name="Divon H."/>
            <person name="Uhlig S."/>
            <person name="Proctor R.H."/>
        </authorList>
    </citation>
    <scope>NUCLEOTIDE SEQUENCE</scope>
    <source>
        <strain evidence="4">NRRL 53441</strain>
    </source>
</reference>
<dbReference type="PANTHER" id="PTHR42921">
    <property type="entry name" value="ACETOACETYL-COA SYNTHETASE"/>
    <property type="match status" value="1"/>
</dbReference>
<dbReference type="InterPro" id="IPR020845">
    <property type="entry name" value="AMP-binding_CS"/>
</dbReference>
<dbReference type="InterPro" id="IPR042099">
    <property type="entry name" value="ANL_N_sf"/>
</dbReference>
<evidence type="ECO:0000259" key="2">
    <source>
        <dbReference type="Pfam" id="PF00501"/>
    </source>
</evidence>
<evidence type="ECO:0000256" key="1">
    <source>
        <dbReference type="ARBA" id="ARBA00006432"/>
    </source>
</evidence>
<protein>
    <submittedName>
        <fullName evidence="4">Acetoacetate-CoA ligase</fullName>
    </submittedName>
</protein>
<dbReference type="Gene3D" id="3.30.300.30">
    <property type="match status" value="1"/>
</dbReference>
<dbReference type="InterPro" id="IPR005914">
    <property type="entry name" value="Acac_CoA_synth"/>
</dbReference>
<evidence type="ECO:0000313" key="5">
    <source>
        <dbReference type="Proteomes" id="UP000605986"/>
    </source>
</evidence>
<dbReference type="Gene3D" id="3.40.50.12780">
    <property type="entry name" value="N-terminal domain of ligase-like"/>
    <property type="match status" value="1"/>
</dbReference>
<dbReference type="InterPro" id="IPR000873">
    <property type="entry name" value="AMP-dep_synth/lig_dom"/>
</dbReference>
<dbReference type="InterPro" id="IPR032387">
    <property type="entry name" value="ACAS_N"/>
</dbReference>
<dbReference type="EMBL" id="JAADJG010000249">
    <property type="protein sequence ID" value="KAF4450489.1"/>
    <property type="molecule type" value="Genomic_DNA"/>
</dbReference>
<comment type="similarity">
    <text evidence="1">Belongs to the ATP-dependent AMP-binding enzyme family.</text>
</comment>
<dbReference type="NCBIfam" id="TIGR01217">
    <property type="entry name" value="ac_ac_CoA_syn"/>
    <property type="match status" value="1"/>
</dbReference>
<feature type="domain" description="AMP-dependent synthetase/ligase" evidence="2">
    <location>
        <begin position="120"/>
        <end position="505"/>
    </location>
</feature>
<keyword evidence="5" id="KW-1185">Reference proteome</keyword>
<dbReference type="Pfam" id="PF00501">
    <property type="entry name" value="AMP-binding"/>
    <property type="match status" value="1"/>
</dbReference>
<dbReference type="InterPro" id="IPR045851">
    <property type="entry name" value="AMP-bd_C_sf"/>
</dbReference>
<dbReference type="PROSITE" id="PS00455">
    <property type="entry name" value="AMP_BINDING"/>
    <property type="match status" value="1"/>
</dbReference>
<organism evidence="4 5">
    <name type="scientific">Fusarium austroafricanum</name>
    <dbReference type="NCBI Taxonomy" id="2364996"/>
    <lineage>
        <taxon>Eukaryota</taxon>
        <taxon>Fungi</taxon>
        <taxon>Dikarya</taxon>
        <taxon>Ascomycota</taxon>
        <taxon>Pezizomycotina</taxon>
        <taxon>Sordariomycetes</taxon>
        <taxon>Hypocreomycetidae</taxon>
        <taxon>Hypocreales</taxon>
        <taxon>Nectriaceae</taxon>
        <taxon>Fusarium</taxon>
        <taxon>Fusarium concolor species complex</taxon>
    </lineage>
</organism>
<evidence type="ECO:0000313" key="4">
    <source>
        <dbReference type="EMBL" id="KAF4450489.1"/>
    </source>
</evidence>
<evidence type="ECO:0000259" key="3">
    <source>
        <dbReference type="Pfam" id="PF16177"/>
    </source>
</evidence>
<comment type="caution">
    <text evidence="4">The sequence shown here is derived from an EMBL/GenBank/DDBJ whole genome shotgun (WGS) entry which is preliminary data.</text>
</comment>
<dbReference type="GO" id="GO:0030729">
    <property type="term" value="F:acetoacetate-CoA ligase activity"/>
    <property type="evidence" value="ECO:0007669"/>
    <property type="project" value="InterPro"/>
</dbReference>
<name>A0A8H4KJP6_9HYPO</name>
<dbReference type="GO" id="GO:0006629">
    <property type="term" value="P:lipid metabolic process"/>
    <property type="evidence" value="ECO:0007669"/>
    <property type="project" value="InterPro"/>
</dbReference>
<gene>
    <name evidence="4" type="ORF">F53441_6400</name>
</gene>
<dbReference type="SUPFAM" id="SSF56801">
    <property type="entry name" value="Acetyl-CoA synthetase-like"/>
    <property type="match status" value="1"/>
</dbReference>
<dbReference type="AlphaFoldDB" id="A0A8H4KJP6"/>
<feature type="domain" description="Acetyl-coenzyme A synthetase N-terminal" evidence="3">
    <location>
        <begin position="43"/>
        <end position="100"/>
    </location>
</feature>
<dbReference type="PANTHER" id="PTHR42921:SF4">
    <property type="entry name" value="ACETOACETYL-COA SYNTHASE (AFU_ORTHOLOGUE AFUA_8G04770)"/>
    <property type="match status" value="1"/>
</dbReference>
<keyword evidence="4" id="KW-0436">Ligase</keyword>
<dbReference type="Pfam" id="PF16177">
    <property type="entry name" value="ACAS_N"/>
    <property type="match status" value="1"/>
</dbReference>
<proteinExistence type="inferred from homology"/>
<dbReference type="OrthoDB" id="10253869at2759"/>
<accession>A0A8H4KJP6</accession>
<sequence>MTKPTAQDVTVRKLWEPSRPEDTQLYQFMQKINHVHGLSIESYWDLYDYSVSNLAQFWSDAFEYAQLIHSGSYERAVDESQPIDATPKWFEGVNLNIAENILFSRDLDSKKDSRGLVRKEDEKIAITEVSEGGTTIRHLNWAALRRDTSLLASALKARGVVRGDRVFAVVSNSYQTLTLFLAVAWVGGIFASTSPDMGADSILKRAKQIGPKLVFMDDSTRYNGRDVDIVPKASNVLTNLSEEATFQSLILIPRGGRGETPSLPTDGFELLDKFLSHGQAEFPPVERLPFHAPCLISYSSGTTGEPKCIVHSVGGLLINSAKESVLHGDLRPNDTFFQYTTTGWIMYVACVTALMPGARTVLYDGSPFFPDPTAFIKLLSSEKVTSLGISPRWMFEMLKLGISPQKVADLSSLKVVSSTGMVLSDQLFEWFYDVGFPKHVRLANMSGGTDIAGCFALGNPISPLYVGGCQGPALGIAISVFDTEVADPSGKSVVPGQSGELVAYKPFPNVPVFFWNDGPSKNSPESRYFTSYFAKYNHVWAHGDFVSIHPTTRAVVFHGRADGVLNPSGIRFGSSEIYSIIERYFSDIVMDSICVGQRRANDPDETVLLYVVMKPGHKFTTNVMQDIKDAIKKDLSSRHVPKHIFEAPEIPVTATFKKVELPVKHIVSGRKVKPSTTIVNPHSLDFFYQFADTKSYPIKAKI</sequence>